<evidence type="ECO:0000256" key="6">
    <source>
        <dbReference type="ARBA" id="ARBA00022692"/>
    </source>
</evidence>
<feature type="transmembrane region" description="Helical" evidence="10">
    <location>
        <begin position="248"/>
        <end position="264"/>
    </location>
</feature>
<dbReference type="OrthoDB" id="3284414at2"/>
<dbReference type="Proteomes" id="UP000268084">
    <property type="component" value="Chromosome"/>
</dbReference>
<comment type="similarity">
    <text evidence="2">Belongs to the ArsB family.</text>
</comment>
<evidence type="ECO:0000256" key="9">
    <source>
        <dbReference type="ARBA" id="ARBA00023136"/>
    </source>
</evidence>
<dbReference type="PRINTS" id="PR00758">
    <property type="entry name" value="ARSENICPUMP"/>
</dbReference>
<evidence type="ECO:0000313" key="12">
    <source>
        <dbReference type="EMBL" id="AZI58070.1"/>
    </source>
</evidence>
<reference evidence="12 13" key="2">
    <citation type="submission" date="2018-12" db="EMBL/GenBank/DDBJ databases">
        <title>Nakamurella antarcticus sp. nov., isolated from Antarctica South Shetland Islands soil.</title>
        <authorList>
            <person name="Peng F."/>
        </authorList>
    </citation>
    <scope>NUCLEOTIDE SEQUENCE [LARGE SCALE GENOMIC DNA]</scope>
    <source>
        <strain evidence="12 13">S14-144</strain>
    </source>
</reference>
<organism evidence="12 13">
    <name type="scientific">Nakamurella antarctica</name>
    <dbReference type="NCBI Taxonomy" id="1902245"/>
    <lineage>
        <taxon>Bacteria</taxon>
        <taxon>Bacillati</taxon>
        <taxon>Actinomycetota</taxon>
        <taxon>Actinomycetes</taxon>
        <taxon>Nakamurellales</taxon>
        <taxon>Nakamurellaceae</taxon>
        <taxon>Nakamurella</taxon>
    </lineage>
</organism>
<feature type="transmembrane region" description="Helical" evidence="10">
    <location>
        <begin position="393"/>
        <end position="416"/>
    </location>
</feature>
<evidence type="ECO:0000256" key="10">
    <source>
        <dbReference type="SAM" id="Phobius"/>
    </source>
</evidence>
<keyword evidence="9 10" id="KW-0472">Membrane</keyword>
<feature type="transmembrane region" description="Helical" evidence="10">
    <location>
        <begin position="276"/>
        <end position="300"/>
    </location>
</feature>
<dbReference type="GO" id="GO:0046685">
    <property type="term" value="P:response to arsenic-containing substance"/>
    <property type="evidence" value="ECO:0007669"/>
    <property type="project" value="UniProtKB-KW"/>
</dbReference>
<keyword evidence="7" id="KW-0059">Arsenical resistance</keyword>
<keyword evidence="8 10" id="KW-1133">Transmembrane helix</keyword>
<keyword evidence="4" id="KW-0813">Transport</keyword>
<keyword evidence="6 10" id="KW-0812">Transmembrane</keyword>
<feature type="domain" description="Citrate transporter-like" evidence="11">
    <location>
        <begin position="28"/>
        <end position="350"/>
    </location>
</feature>
<feature type="transmembrane region" description="Helical" evidence="10">
    <location>
        <begin position="312"/>
        <end position="331"/>
    </location>
</feature>
<feature type="transmembrane region" description="Helical" evidence="10">
    <location>
        <begin position="104"/>
        <end position="132"/>
    </location>
</feature>
<feature type="transmembrane region" description="Helical" evidence="10">
    <location>
        <begin position="31"/>
        <end position="47"/>
    </location>
</feature>
<dbReference type="RefSeq" id="WP_124798980.1">
    <property type="nucleotide sequence ID" value="NZ_CP034170.1"/>
</dbReference>
<reference evidence="12 13" key="1">
    <citation type="submission" date="2018-11" db="EMBL/GenBank/DDBJ databases">
        <authorList>
            <person name="Da X."/>
        </authorList>
    </citation>
    <scope>NUCLEOTIDE SEQUENCE [LARGE SCALE GENOMIC DNA]</scope>
    <source>
        <strain evidence="12 13">S14-144</strain>
    </source>
</reference>
<dbReference type="InterPro" id="IPR004680">
    <property type="entry name" value="Cit_transptr-like_dom"/>
</dbReference>
<evidence type="ECO:0000313" key="13">
    <source>
        <dbReference type="Proteomes" id="UP000268084"/>
    </source>
</evidence>
<feature type="transmembrane region" description="Helical" evidence="10">
    <location>
        <begin position="221"/>
        <end position="242"/>
    </location>
</feature>
<dbReference type="KEGG" id="nak:EH165_07880"/>
<evidence type="ECO:0000256" key="2">
    <source>
        <dbReference type="ARBA" id="ARBA00006433"/>
    </source>
</evidence>
<comment type="similarity">
    <text evidence="3">Belongs to the CitM (TC 2.A.11) transporter family.</text>
</comment>
<feature type="transmembrane region" description="Helical" evidence="10">
    <location>
        <begin position="59"/>
        <end position="76"/>
    </location>
</feature>
<dbReference type="EMBL" id="CP034170">
    <property type="protein sequence ID" value="AZI58070.1"/>
    <property type="molecule type" value="Genomic_DNA"/>
</dbReference>
<comment type="subcellular location">
    <subcellularLocation>
        <location evidence="1">Cell membrane</location>
        <topology evidence="1">Multi-pass membrane protein</topology>
    </subcellularLocation>
</comment>
<protein>
    <submittedName>
        <fullName evidence="12">Arsenic transporter</fullName>
    </submittedName>
</protein>
<evidence type="ECO:0000256" key="5">
    <source>
        <dbReference type="ARBA" id="ARBA00022475"/>
    </source>
</evidence>
<proteinExistence type="inferred from homology"/>
<name>A0A3G8ZLI1_9ACTN</name>
<keyword evidence="13" id="KW-1185">Reference proteome</keyword>
<dbReference type="PANTHER" id="PTHR43302:SF5">
    <property type="entry name" value="TRANSPORTER ARSB-RELATED"/>
    <property type="match status" value="1"/>
</dbReference>
<gene>
    <name evidence="12" type="ORF">EH165_07880</name>
</gene>
<dbReference type="GO" id="GO:0015105">
    <property type="term" value="F:arsenite transmembrane transporter activity"/>
    <property type="evidence" value="ECO:0007669"/>
    <property type="project" value="InterPro"/>
</dbReference>
<dbReference type="GO" id="GO:0005886">
    <property type="term" value="C:plasma membrane"/>
    <property type="evidence" value="ECO:0007669"/>
    <property type="project" value="UniProtKB-SubCell"/>
</dbReference>
<evidence type="ECO:0000256" key="3">
    <source>
        <dbReference type="ARBA" id="ARBA00009843"/>
    </source>
</evidence>
<feature type="transmembrane region" description="Helical" evidence="10">
    <location>
        <begin position="338"/>
        <end position="359"/>
    </location>
</feature>
<dbReference type="AlphaFoldDB" id="A0A3G8ZLI1"/>
<dbReference type="InterPro" id="IPR000802">
    <property type="entry name" value="Arsenical_pump_ArsB"/>
</dbReference>
<evidence type="ECO:0000256" key="1">
    <source>
        <dbReference type="ARBA" id="ARBA00004651"/>
    </source>
</evidence>
<sequence length="420" mass="43416">MSPAVMSVVGVALLLAVLGFAFWRPRGLPEVVLAAPAAGATVLLGIASPQQAWESVHQLGPTLIFLGATLLIAHLLDRDGVFEWLGGILGVRSAGRPARLLLRVFIAAAVTTAVLSLDATVVLLTPAILVTVKRLRFAAAPPLYASAHLANSASLLLPVSNLTNLLAYQAVGLSFAGFTSLMALPWVGAVLVEYAVFRLYFRQQLVALPAAQQVSADTLRAAPRTCLAILAAILAGFGLSPLAGVESVWVAVAGASVLAVRALLRRETHPRALLREINVPFIAFVACLAIVVAGATSHGIESALAALLPSGTSWWSLVMIAGLAAALSNVVNNLPATLLLVAALGHPAAPAAVLAVLIGVNIGPNLTYTGSLATLLWRRVLVSKDAMPSLKTFTLLGVATAPAAIIVAVTGLWVALTYWG</sequence>
<dbReference type="Pfam" id="PF03600">
    <property type="entry name" value="CitMHS"/>
    <property type="match status" value="1"/>
</dbReference>
<evidence type="ECO:0000259" key="11">
    <source>
        <dbReference type="Pfam" id="PF03600"/>
    </source>
</evidence>
<evidence type="ECO:0000256" key="8">
    <source>
        <dbReference type="ARBA" id="ARBA00022989"/>
    </source>
</evidence>
<dbReference type="PANTHER" id="PTHR43302">
    <property type="entry name" value="TRANSPORTER ARSB-RELATED"/>
    <property type="match status" value="1"/>
</dbReference>
<accession>A0A3G8ZLI1</accession>
<evidence type="ECO:0000256" key="7">
    <source>
        <dbReference type="ARBA" id="ARBA00022849"/>
    </source>
</evidence>
<keyword evidence="5" id="KW-1003">Cell membrane</keyword>
<evidence type="ECO:0000256" key="4">
    <source>
        <dbReference type="ARBA" id="ARBA00022448"/>
    </source>
</evidence>